<dbReference type="InterPro" id="IPR017853">
    <property type="entry name" value="GH"/>
</dbReference>
<dbReference type="EMBL" id="JACHFD010000008">
    <property type="protein sequence ID" value="MBB5351703.1"/>
    <property type="molecule type" value="Genomic_DNA"/>
</dbReference>
<dbReference type="Gene3D" id="2.60.40.10">
    <property type="entry name" value="Immunoglobulins"/>
    <property type="match status" value="2"/>
</dbReference>
<protein>
    <submittedName>
        <fullName evidence="9">Beta-galactosidase</fullName>
        <ecNumber evidence="9">3.2.1.23</ecNumber>
    </submittedName>
</protein>
<name>A0A840V2K6_9BACT</name>
<dbReference type="Pfam" id="PF02836">
    <property type="entry name" value="Glyco_hydro_2_C"/>
    <property type="match status" value="1"/>
</dbReference>
<dbReference type="PRINTS" id="PR00132">
    <property type="entry name" value="GLHYDRLASE2"/>
</dbReference>
<feature type="domain" description="Glycoside hydrolase family 2 catalytic" evidence="6">
    <location>
        <begin position="298"/>
        <end position="571"/>
    </location>
</feature>
<dbReference type="Pfam" id="PF22666">
    <property type="entry name" value="Glyco_hydro_2_N2"/>
    <property type="match status" value="1"/>
</dbReference>
<evidence type="ECO:0000256" key="4">
    <source>
        <dbReference type="SAM" id="SignalP"/>
    </source>
</evidence>
<evidence type="ECO:0000259" key="8">
    <source>
        <dbReference type="Pfam" id="PF22666"/>
    </source>
</evidence>
<gene>
    <name evidence="9" type="ORF">HNR46_001942</name>
</gene>
<dbReference type="Pfam" id="PF16355">
    <property type="entry name" value="DUF4982"/>
    <property type="match status" value="1"/>
</dbReference>
<dbReference type="PANTHER" id="PTHR42732:SF1">
    <property type="entry name" value="BETA-MANNOSIDASE"/>
    <property type="match status" value="1"/>
</dbReference>
<dbReference type="GO" id="GO:0004565">
    <property type="term" value="F:beta-galactosidase activity"/>
    <property type="evidence" value="ECO:0007669"/>
    <property type="project" value="UniProtKB-EC"/>
</dbReference>
<feature type="domain" description="Glycoside hydrolase family 2 immunoglobulin-like beta-sandwich" evidence="5">
    <location>
        <begin position="200"/>
        <end position="296"/>
    </location>
</feature>
<accession>A0A840V2K6</accession>
<dbReference type="Pfam" id="PF00703">
    <property type="entry name" value="Glyco_hydro_2"/>
    <property type="match status" value="1"/>
</dbReference>
<evidence type="ECO:0000256" key="1">
    <source>
        <dbReference type="ARBA" id="ARBA00007401"/>
    </source>
</evidence>
<feature type="signal peptide" evidence="4">
    <location>
        <begin position="1"/>
        <end position="21"/>
    </location>
</feature>
<evidence type="ECO:0000259" key="6">
    <source>
        <dbReference type="Pfam" id="PF02836"/>
    </source>
</evidence>
<dbReference type="InterPro" id="IPR054593">
    <property type="entry name" value="Beta-mannosidase-like_N2"/>
</dbReference>
<dbReference type="AlphaFoldDB" id="A0A840V2K6"/>
<comment type="caution">
    <text evidence="9">The sequence shown here is derived from an EMBL/GenBank/DDBJ whole genome shotgun (WGS) entry which is preliminary data.</text>
</comment>
<keyword evidence="10" id="KW-1185">Reference proteome</keyword>
<dbReference type="Gene3D" id="3.20.20.80">
    <property type="entry name" value="Glycosidases"/>
    <property type="match status" value="1"/>
</dbReference>
<feature type="domain" description="Beta-mannosidase-like galactose-binding" evidence="8">
    <location>
        <begin position="72"/>
        <end position="154"/>
    </location>
</feature>
<dbReference type="InterPro" id="IPR006103">
    <property type="entry name" value="Glyco_hydro_2_cat"/>
</dbReference>
<dbReference type="PROSITE" id="PS00608">
    <property type="entry name" value="GLYCOSYL_HYDROL_F2_2"/>
    <property type="match status" value="1"/>
</dbReference>
<dbReference type="Proteomes" id="UP000557717">
    <property type="component" value="Unassembled WGS sequence"/>
</dbReference>
<dbReference type="InterPro" id="IPR013783">
    <property type="entry name" value="Ig-like_fold"/>
</dbReference>
<evidence type="ECO:0000256" key="3">
    <source>
        <dbReference type="ARBA" id="ARBA00023295"/>
    </source>
</evidence>
<evidence type="ECO:0000313" key="9">
    <source>
        <dbReference type="EMBL" id="MBB5351703.1"/>
    </source>
</evidence>
<evidence type="ECO:0000313" key="10">
    <source>
        <dbReference type="Proteomes" id="UP000557717"/>
    </source>
</evidence>
<dbReference type="InterPro" id="IPR008979">
    <property type="entry name" value="Galactose-bd-like_sf"/>
</dbReference>
<keyword evidence="2 9" id="KW-0378">Hydrolase</keyword>
<dbReference type="InterPro" id="IPR036156">
    <property type="entry name" value="Beta-gal/glucu_dom_sf"/>
</dbReference>
<evidence type="ECO:0000259" key="7">
    <source>
        <dbReference type="Pfam" id="PF16355"/>
    </source>
</evidence>
<dbReference type="InterPro" id="IPR051913">
    <property type="entry name" value="GH2_Domain-Containing"/>
</dbReference>
<feature type="domain" description="DUF4982" evidence="7">
    <location>
        <begin position="608"/>
        <end position="667"/>
    </location>
</feature>
<organism evidence="9 10">
    <name type="scientific">Haloferula luteola</name>
    <dbReference type="NCBI Taxonomy" id="595692"/>
    <lineage>
        <taxon>Bacteria</taxon>
        <taxon>Pseudomonadati</taxon>
        <taxon>Verrucomicrobiota</taxon>
        <taxon>Verrucomicrobiia</taxon>
        <taxon>Verrucomicrobiales</taxon>
        <taxon>Verrucomicrobiaceae</taxon>
        <taxon>Haloferula</taxon>
    </lineage>
</organism>
<dbReference type="SUPFAM" id="SSF49785">
    <property type="entry name" value="Galactose-binding domain-like"/>
    <property type="match status" value="1"/>
</dbReference>
<keyword evidence="4" id="KW-0732">Signal</keyword>
<sequence>MKLRAIAAFLLRLSLVTPLMAAEPREVLRLDTWEFLPAAPLPAADQLPTEDAAEHLSDEAAWQEVKLPHAFRQQALADDQAAWYRRSIEVDDLHRRHLLHVEGAGSVSDIYVNGQRVGRHRGAFTAAVYDLSPSLKPGTNHVAIRVSNGDAEANNCLSHSTLFVTSGGLFRPVWWIETGPVSFEPFMGSSGLFLTGKNIEADSADLEIKAHVRNTLDHPVELLARSIVTGPDGDLVAELNVTSSLPAGATQPLVGKVAIAHPQRWAPGHPRLYQVTTTLLVDGQEMDRVSESTGLRTVAIDDGRFLINGEELLVRGVNKHQQTELEWNAIPEQELVHEWDLLEDMGVNTVRLAHYPHRRFEYHEADRRGIAIWAENGLAGQLWQHEVTRDSGEREPSADGDRITREMVFQNWNHPSIIFWSSGNETYERVAAHYADIIRENDTSRLVTYASAHTDRPDTVDFIAGNTYQGWYSDHFTGFRELPRNRYVSETGAGTWPSQHIPQNEARWKVNEFEPMEYGNLFTEYRLETVFRSQKEEHKMYLWWNFREFYDRKFKNNRNTKGMITLAGTPKDVYYLHKAFFRPDLPILHIASRDHFYRWFAPNNGTKVFSNADWVELRINGKLAGRQQNGDYRQPAEVYPKDWQGDPATIHNVFFWNTPLDPGKNILEVTDSRGETDRTVVYQWTATEAENPWISDLRSSNPDNKAHFIDRPIAAQAPFYYMVDGSADNTFDDLPTSLEGASWIATKRLSDPTMKTDLSFTLKKDATVMIMHSTGTFPAMVLRQPDPATVAEADALSGELSHLGFTRSPAPARWRGHDLWLADATVWSRPSKAGDTIKIPGHTLDSVILLKE</sequence>
<dbReference type="EC" id="3.2.1.23" evidence="9"/>
<reference evidence="9 10" key="1">
    <citation type="submission" date="2020-08" db="EMBL/GenBank/DDBJ databases">
        <title>Genomic Encyclopedia of Type Strains, Phase IV (KMG-IV): sequencing the most valuable type-strain genomes for metagenomic binning, comparative biology and taxonomic classification.</title>
        <authorList>
            <person name="Goeker M."/>
        </authorList>
    </citation>
    <scope>NUCLEOTIDE SEQUENCE [LARGE SCALE GENOMIC DNA]</scope>
    <source>
        <strain evidence="9 10">YC6886</strain>
    </source>
</reference>
<dbReference type="SUPFAM" id="SSF51445">
    <property type="entry name" value="(Trans)glycosidases"/>
    <property type="match status" value="1"/>
</dbReference>
<dbReference type="GO" id="GO:0005975">
    <property type="term" value="P:carbohydrate metabolic process"/>
    <property type="evidence" value="ECO:0007669"/>
    <property type="project" value="InterPro"/>
</dbReference>
<keyword evidence="3 9" id="KW-0326">Glycosidase</keyword>
<dbReference type="Gene3D" id="2.60.120.260">
    <property type="entry name" value="Galactose-binding domain-like"/>
    <property type="match status" value="1"/>
</dbReference>
<feature type="chain" id="PRO_5032770441" evidence="4">
    <location>
        <begin position="22"/>
        <end position="852"/>
    </location>
</feature>
<dbReference type="InterPro" id="IPR023232">
    <property type="entry name" value="Glyco_hydro_2_AS"/>
</dbReference>
<dbReference type="RefSeq" id="WP_184018100.1">
    <property type="nucleotide sequence ID" value="NZ_JACHFD010000008.1"/>
</dbReference>
<evidence type="ECO:0000259" key="5">
    <source>
        <dbReference type="Pfam" id="PF00703"/>
    </source>
</evidence>
<dbReference type="PANTHER" id="PTHR42732">
    <property type="entry name" value="BETA-GALACTOSIDASE"/>
    <property type="match status" value="1"/>
</dbReference>
<dbReference type="SUPFAM" id="SSF49303">
    <property type="entry name" value="beta-Galactosidase/glucuronidase domain"/>
    <property type="match status" value="1"/>
</dbReference>
<dbReference type="InterPro" id="IPR006102">
    <property type="entry name" value="Ig-like_GH2"/>
</dbReference>
<evidence type="ECO:0000256" key="2">
    <source>
        <dbReference type="ARBA" id="ARBA00022801"/>
    </source>
</evidence>
<dbReference type="InterPro" id="IPR032311">
    <property type="entry name" value="DUF4982"/>
</dbReference>
<dbReference type="InterPro" id="IPR006101">
    <property type="entry name" value="Glyco_hydro_2"/>
</dbReference>
<proteinExistence type="inferred from homology"/>
<comment type="similarity">
    <text evidence="1">Belongs to the glycosyl hydrolase 2 family.</text>
</comment>